<sequence>MEKRLLKGLFLLSFILFFSSCNGLEPGLSVLTGNYNYQVGEFQQATINYVTGLESGRFSEWIYYNMGNVYFSLGEGGAALEVWKNVDSAEDRILRYRLNFNKGVLFYQLGRYDEAYNLFKEALRSDPASIDAKINLELTLGKLAAPAAQNGNSGNTAEKNEAVNPAETQRMLEYIRRKEGQLWFSSEKDKENYQEDW</sequence>
<reference evidence="4 5" key="1">
    <citation type="submission" date="2020-08" db="EMBL/GenBank/DDBJ databases">
        <title>Genomic Encyclopedia of Type Strains, Phase IV (KMG-IV): sequencing the most valuable type-strain genomes for metagenomic binning, comparative biology and taxonomic classification.</title>
        <authorList>
            <person name="Goeker M."/>
        </authorList>
    </citation>
    <scope>NUCLEOTIDE SEQUENCE [LARGE SCALE GENOMIC DNA]</scope>
    <source>
        <strain evidence="4 5">DSM 2461</strain>
    </source>
</reference>
<evidence type="ECO:0000256" key="3">
    <source>
        <dbReference type="PROSITE-ProRule" id="PRU00339"/>
    </source>
</evidence>
<dbReference type="InterPro" id="IPR013105">
    <property type="entry name" value="TPR_2"/>
</dbReference>
<dbReference type="PROSITE" id="PS51257">
    <property type="entry name" value="PROKAR_LIPOPROTEIN"/>
    <property type="match status" value="1"/>
</dbReference>
<evidence type="ECO:0000313" key="4">
    <source>
        <dbReference type="EMBL" id="MBB6479477.1"/>
    </source>
</evidence>
<keyword evidence="1" id="KW-0677">Repeat</keyword>
<dbReference type="SUPFAM" id="SSF48452">
    <property type="entry name" value="TPR-like"/>
    <property type="match status" value="1"/>
</dbReference>
<accession>A0A841R8G6</accession>
<dbReference type="Gene3D" id="1.25.40.10">
    <property type="entry name" value="Tetratricopeptide repeat domain"/>
    <property type="match status" value="2"/>
</dbReference>
<dbReference type="RefSeq" id="WP_184744743.1">
    <property type="nucleotide sequence ID" value="NZ_JACHGJ010000002.1"/>
</dbReference>
<dbReference type="Pfam" id="PF07719">
    <property type="entry name" value="TPR_2"/>
    <property type="match status" value="1"/>
</dbReference>
<feature type="repeat" description="TPR" evidence="3">
    <location>
        <begin position="96"/>
        <end position="129"/>
    </location>
</feature>
<evidence type="ECO:0000256" key="1">
    <source>
        <dbReference type="ARBA" id="ARBA00022737"/>
    </source>
</evidence>
<evidence type="ECO:0000313" key="5">
    <source>
        <dbReference type="Proteomes" id="UP000587760"/>
    </source>
</evidence>
<evidence type="ECO:0000256" key="2">
    <source>
        <dbReference type="ARBA" id="ARBA00022803"/>
    </source>
</evidence>
<keyword evidence="5" id="KW-1185">Reference proteome</keyword>
<dbReference type="InterPro" id="IPR019734">
    <property type="entry name" value="TPR_rpt"/>
</dbReference>
<protein>
    <submittedName>
        <fullName evidence="4">Ca-activated chloride channel family protein</fullName>
    </submittedName>
</protein>
<dbReference type="EMBL" id="JACHGJ010000002">
    <property type="protein sequence ID" value="MBB6479477.1"/>
    <property type="molecule type" value="Genomic_DNA"/>
</dbReference>
<proteinExistence type="predicted"/>
<organism evidence="4 5">
    <name type="scientific">Spirochaeta isovalerica</name>
    <dbReference type="NCBI Taxonomy" id="150"/>
    <lineage>
        <taxon>Bacteria</taxon>
        <taxon>Pseudomonadati</taxon>
        <taxon>Spirochaetota</taxon>
        <taxon>Spirochaetia</taxon>
        <taxon>Spirochaetales</taxon>
        <taxon>Spirochaetaceae</taxon>
        <taxon>Spirochaeta</taxon>
    </lineage>
</organism>
<dbReference type="Proteomes" id="UP000587760">
    <property type="component" value="Unassembled WGS sequence"/>
</dbReference>
<dbReference type="PROSITE" id="PS50293">
    <property type="entry name" value="TPR_REGION"/>
    <property type="match status" value="1"/>
</dbReference>
<gene>
    <name evidence="4" type="ORF">HNR50_001135</name>
</gene>
<keyword evidence="2 3" id="KW-0802">TPR repeat</keyword>
<dbReference type="AlphaFoldDB" id="A0A841R8G6"/>
<dbReference type="PROSITE" id="PS50005">
    <property type="entry name" value="TPR"/>
    <property type="match status" value="1"/>
</dbReference>
<dbReference type="InterPro" id="IPR011990">
    <property type="entry name" value="TPR-like_helical_dom_sf"/>
</dbReference>
<name>A0A841R8G6_9SPIO</name>
<dbReference type="SMART" id="SM00028">
    <property type="entry name" value="TPR"/>
    <property type="match status" value="2"/>
</dbReference>
<comment type="caution">
    <text evidence="4">The sequence shown here is derived from an EMBL/GenBank/DDBJ whole genome shotgun (WGS) entry which is preliminary data.</text>
</comment>